<accession>A0A4R5BA78</accession>
<dbReference type="GO" id="GO:0032993">
    <property type="term" value="C:protein-DNA complex"/>
    <property type="evidence" value="ECO:0007669"/>
    <property type="project" value="TreeGrafter"/>
</dbReference>
<dbReference type="Gene3D" id="3.40.190.10">
    <property type="entry name" value="Periplasmic binding protein-like II"/>
    <property type="match status" value="2"/>
</dbReference>
<dbReference type="InterPro" id="IPR000847">
    <property type="entry name" value="LysR_HTH_N"/>
</dbReference>
<dbReference type="GO" id="GO:0003700">
    <property type="term" value="F:DNA-binding transcription factor activity"/>
    <property type="evidence" value="ECO:0007669"/>
    <property type="project" value="InterPro"/>
</dbReference>
<gene>
    <name evidence="6" type="ORF">E1293_21050</name>
</gene>
<name>A0A4R5BA78_9ACTN</name>
<dbReference type="GO" id="GO:0003677">
    <property type="term" value="F:DNA binding"/>
    <property type="evidence" value="ECO:0007669"/>
    <property type="project" value="UniProtKB-KW"/>
</dbReference>
<protein>
    <submittedName>
        <fullName evidence="6">LysR family transcriptional regulator</fullName>
    </submittedName>
</protein>
<proteinExistence type="inferred from homology"/>
<dbReference type="Pfam" id="PF00126">
    <property type="entry name" value="HTH_1"/>
    <property type="match status" value="1"/>
</dbReference>
<evidence type="ECO:0000256" key="2">
    <source>
        <dbReference type="ARBA" id="ARBA00023015"/>
    </source>
</evidence>
<dbReference type="EMBL" id="SMKY01000094">
    <property type="protein sequence ID" value="TDD80322.1"/>
    <property type="molecule type" value="Genomic_DNA"/>
</dbReference>
<comment type="caution">
    <text evidence="6">The sequence shown here is derived from an EMBL/GenBank/DDBJ whole genome shotgun (WGS) entry which is preliminary data.</text>
</comment>
<dbReference type="SUPFAM" id="SSF46785">
    <property type="entry name" value="Winged helix' DNA-binding domain"/>
    <property type="match status" value="1"/>
</dbReference>
<keyword evidence="2" id="KW-0805">Transcription regulation</keyword>
<organism evidence="6 7">
    <name type="scientific">Actinomadura darangshiensis</name>
    <dbReference type="NCBI Taxonomy" id="705336"/>
    <lineage>
        <taxon>Bacteria</taxon>
        <taxon>Bacillati</taxon>
        <taxon>Actinomycetota</taxon>
        <taxon>Actinomycetes</taxon>
        <taxon>Streptosporangiales</taxon>
        <taxon>Thermomonosporaceae</taxon>
        <taxon>Actinomadura</taxon>
    </lineage>
</organism>
<dbReference type="PANTHER" id="PTHR30346">
    <property type="entry name" value="TRANSCRIPTIONAL DUAL REGULATOR HCAR-RELATED"/>
    <property type="match status" value="1"/>
</dbReference>
<keyword evidence="3" id="KW-0238">DNA-binding</keyword>
<dbReference type="InterPro" id="IPR005119">
    <property type="entry name" value="LysR_subst-bd"/>
</dbReference>
<evidence type="ECO:0000313" key="7">
    <source>
        <dbReference type="Proteomes" id="UP000295578"/>
    </source>
</evidence>
<evidence type="ECO:0000259" key="5">
    <source>
        <dbReference type="PROSITE" id="PS50931"/>
    </source>
</evidence>
<dbReference type="SUPFAM" id="SSF53850">
    <property type="entry name" value="Periplasmic binding protein-like II"/>
    <property type="match status" value="1"/>
</dbReference>
<dbReference type="AlphaFoldDB" id="A0A4R5BA78"/>
<dbReference type="RefSeq" id="WP_132199154.1">
    <property type="nucleotide sequence ID" value="NZ_SMKY01000094.1"/>
</dbReference>
<dbReference type="InterPro" id="IPR036388">
    <property type="entry name" value="WH-like_DNA-bd_sf"/>
</dbReference>
<keyword evidence="4" id="KW-0804">Transcription</keyword>
<dbReference type="OrthoDB" id="4131546at2"/>
<comment type="similarity">
    <text evidence="1">Belongs to the LysR transcriptional regulatory family.</text>
</comment>
<sequence length="300" mass="31818">MLDVKRLILLRDLAEYGTVTAVADIHRVTPSAVSQQLRALEDEAGAALLHREGRTVRLTAAGTALAAQSDHVLAALELAQSAVRALDEQISGELLIGCFPSGLQPLAAPLAAALVRAHPRLRPRIIEAEPEQSLRLLRRRELDLALGYHYRHLGTPLPPGLNADALFSDPLVLAVPENLRVQAEQDGLAALSRHPWIGTPEPSACRDVMMHACHSAGFSPLIEHSYHDLRSALALVAAGLGATILPAMLCENPPTGTAILPLPGRERTVEAVTRAGTGDHPAIAAALAVLRSTNDGGRTV</sequence>
<dbReference type="Proteomes" id="UP000295578">
    <property type="component" value="Unassembled WGS sequence"/>
</dbReference>
<keyword evidence="7" id="KW-1185">Reference proteome</keyword>
<dbReference type="InterPro" id="IPR036390">
    <property type="entry name" value="WH_DNA-bd_sf"/>
</dbReference>
<feature type="domain" description="HTH lysR-type" evidence="5">
    <location>
        <begin position="2"/>
        <end position="59"/>
    </location>
</feature>
<dbReference type="PROSITE" id="PS50931">
    <property type="entry name" value="HTH_LYSR"/>
    <property type="match status" value="1"/>
</dbReference>
<evidence type="ECO:0000313" key="6">
    <source>
        <dbReference type="EMBL" id="TDD80322.1"/>
    </source>
</evidence>
<dbReference type="Pfam" id="PF03466">
    <property type="entry name" value="LysR_substrate"/>
    <property type="match status" value="1"/>
</dbReference>
<dbReference type="Gene3D" id="1.10.10.10">
    <property type="entry name" value="Winged helix-like DNA-binding domain superfamily/Winged helix DNA-binding domain"/>
    <property type="match status" value="1"/>
</dbReference>
<evidence type="ECO:0000256" key="1">
    <source>
        <dbReference type="ARBA" id="ARBA00009437"/>
    </source>
</evidence>
<evidence type="ECO:0000256" key="3">
    <source>
        <dbReference type="ARBA" id="ARBA00023125"/>
    </source>
</evidence>
<dbReference type="PANTHER" id="PTHR30346:SF29">
    <property type="entry name" value="LYSR SUBSTRATE-BINDING"/>
    <property type="match status" value="1"/>
</dbReference>
<reference evidence="6 7" key="1">
    <citation type="submission" date="2019-03" db="EMBL/GenBank/DDBJ databases">
        <title>Draft genome sequences of novel Actinobacteria.</title>
        <authorList>
            <person name="Sahin N."/>
            <person name="Ay H."/>
            <person name="Saygin H."/>
        </authorList>
    </citation>
    <scope>NUCLEOTIDE SEQUENCE [LARGE SCALE GENOMIC DNA]</scope>
    <source>
        <strain evidence="6 7">DSM 45941</strain>
    </source>
</reference>
<evidence type="ECO:0000256" key="4">
    <source>
        <dbReference type="ARBA" id="ARBA00023163"/>
    </source>
</evidence>